<keyword evidence="6 8" id="KW-0413">Isomerase</keyword>
<dbReference type="PIRSF" id="PIRSF005096">
    <property type="entry name" value="GALM"/>
    <property type="match status" value="1"/>
</dbReference>
<dbReference type="PROSITE" id="PS00545">
    <property type="entry name" value="ALDOSE_1_EPIMERASE"/>
    <property type="match status" value="1"/>
</dbReference>
<accession>A0AAE5WGZ9</accession>
<keyword evidence="7 8" id="KW-0119">Carbohydrate metabolism</keyword>
<dbReference type="InterPro" id="IPR008183">
    <property type="entry name" value="Aldose_1/G6P_1-epimerase"/>
</dbReference>
<dbReference type="InterPro" id="IPR011013">
    <property type="entry name" value="Gal_mutarotase_sf_dom"/>
</dbReference>
<dbReference type="Pfam" id="PF01263">
    <property type="entry name" value="Aldose_epim"/>
    <property type="match status" value="1"/>
</dbReference>
<reference evidence="12" key="3">
    <citation type="submission" date="2022-05" db="EMBL/GenBank/DDBJ databases">
        <authorList>
            <person name="Chen Y."/>
            <person name="Zhu J."/>
            <person name="Zhu K."/>
        </authorList>
    </citation>
    <scope>NUCLEOTIDE SEQUENCE</scope>
    <source>
        <strain evidence="12">AV25</strain>
    </source>
</reference>
<sequence>MLRQYQQGLAPDGDPFHCFRLTNRNGMCIDIMDWGATWLSCQVPVNGNLQEVLLGCKVQDYPKQQAYLGVTVGRYANRIANSRFRLNGKTVYLNANQGNHQLHGGDGFDKRRWQVEKCGDNFVQFFLFSPDGDQGFTGNLQTRVTYRLMENNTVRIEFDALCDEDTPLNLTNHAYFNLDNATQGTDIRQHWLKINADQFLPVDQQGIPNAPLKAVQKTSFDFRQAKRIAQDFLQQEQHLTQGYDHAFLLNRTQASQSQPCAVLTSANQQLSLEVSTSHPALQVYTGNFLAGTPNRIGGCYQHYQGIALEPECLPDTPNHPEWYCYGGITKAHQRYQQWINYKFQCVRKK</sequence>
<reference evidence="13 14" key="1">
    <citation type="submission" date="2018-06" db="EMBL/GenBank/DDBJ databases">
        <authorList>
            <person name="Teymurazov M."/>
            <person name="Kislichkina A."/>
            <person name="Abaymova A."/>
            <person name="Mukhina T."/>
            <person name="Mayskaya N."/>
            <person name="Svetoch E."/>
            <person name="Bogun A."/>
        </authorList>
    </citation>
    <scope>NUCLEOTIDE SEQUENCE [LARGE SCALE GENOMIC DNA]</scope>
    <source>
        <strain evidence="13 14">SCPM-O-B-8406</strain>
    </source>
</reference>
<dbReference type="Gene3D" id="2.70.98.10">
    <property type="match status" value="1"/>
</dbReference>
<evidence type="ECO:0000313" key="14">
    <source>
        <dbReference type="Proteomes" id="UP000247594"/>
    </source>
</evidence>
<proteinExistence type="inferred from homology"/>
<dbReference type="GO" id="GO:0005737">
    <property type="term" value="C:cytoplasm"/>
    <property type="evidence" value="ECO:0007669"/>
    <property type="project" value="TreeGrafter"/>
</dbReference>
<name>A0AAE5WGZ9_AVIPA</name>
<gene>
    <name evidence="13" type="primary">galM</name>
    <name evidence="13" type="ORF">DM482_03315</name>
    <name evidence="12" type="ORF">M5S13_02475</name>
</gene>
<comment type="pathway">
    <text evidence="2 8">Carbohydrate metabolism; hexose metabolism.</text>
</comment>
<evidence type="ECO:0000256" key="4">
    <source>
        <dbReference type="ARBA" id="ARBA00013185"/>
    </source>
</evidence>
<feature type="active site" description="Proton acceptor" evidence="9">
    <location>
        <position position="309"/>
    </location>
</feature>
<evidence type="ECO:0000313" key="15">
    <source>
        <dbReference type="Proteomes" id="UP001347884"/>
    </source>
</evidence>
<evidence type="ECO:0000256" key="7">
    <source>
        <dbReference type="ARBA" id="ARBA00023277"/>
    </source>
</evidence>
<dbReference type="InterPro" id="IPR013458">
    <property type="entry name" value="Ald_epimerase_bac"/>
</dbReference>
<reference evidence="12 15" key="2">
    <citation type="journal article" date="2022" name="Front. Microbiol.">
        <title>Commensal bacteria contribute to the growth of multidrug-resistant Avibacterium paragallinarum in chickens.</title>
        <authorList>
            <person name="Zhu J."/>
            <person name="Chen Y."/>
            <person name="Wu Y."/>
            <person name="Wang Y."/>
            <person name="Zhu K."/>
        </authorList>
    </citation>
    <scope>NUCLEOTIDE SEQUENCE [LARGE SCALE GENOMIC DNA]</scope>
    <source>
        <strain evidence="12 15">AV25</strain>
    </source>
</reference>
<dbReference type="PANTHER" id="PTHR10091:SF0">
    <property type="entry name" value="GALACTOSE MUTAROTASE"/>
    <property type="match status" value="1"/>
</dbReference>
<evidence type="ECO:0000256" key="11">
    <source>
        <dbReference type="PIRSR" id="PIRSR005096-3"/>
    </source>
</evidence>
<dbReference type="GO" id="GO:0033499">
    <property type="term" value="P:galactose catabolic process via UDP-galactose, Leloir pathway"/>
    <property type="evidence" value="ECO:0007669"/>
    <property type="project" value="TreeGrafter"/>
</dbReference>
<protein>
    <recommendedName>
        <fullName evidence="5 8">Aldose 1-epimerase</fullName>
        <ecNumber evidence="4 8">5.1.3.3</ecNumber>
    </recommendedName>
</protein>
<evidence type="ECO:0000256" key="6">
    <source>
        <dbReference type="ARBA" id="ARBA00023235"/>
    </source>
</evidence>
<dbReference type="EC" id="5.1.3.3" evidence="4 8"/>
<evidence type="ECO:0000313" key="12">
    <source>
        <dbReference type="EMBL" id="MEE6040757.1"/>
    </source>
</evidence>
<dbReference type="InterPro" id="IPR047215">
    <property type="entry name" value="Galactose_mutarotase-like"/>
</dbReference>
<dbReference type="PANTHER" id="PTHR10091">
    <property type="entry name" value="ALDOSE-1-EPIMERASE"/>
    <property type="match status" value="1"/>
</dbReference>
<organism evidence="13 14">
    <name type="scientific">Avibacterium paragallinarum</name>
    <name type="common">Haemophilus gallinarum</name>
    <dbReference type="NCBI Taxonomy" id="728"/>
    <lineage>
        <taxon>Bacteria</taxon>
        <taxon>Pseudomonadati</taxon>
        <taxon>Pseudomonadota</taxon>
        <taxon>Gammaproteobacteria</taxon>
        <taxon>Pasteurellales</taxon>
        <taxon>Pasteurellaceae</taxon>
        <taxon>Avibacterium</taxon>
    </lineage>
</organism>
<comment type="catalytic activity">
    <reaction evidence="1 8">
        <text>alpha-D-glucose = beta-D-glucose</text>
        <dbReference type="Rhea" id="RHEA:10264"/>
        <dbReference type="ChEBI" id="CHEBI:15903"/>
        <dbReference type="ChEBI" id="CHEBI:17925"/>
        <dbReference type="EC" id="5.1.3.3"/>
    </reaction>
</comment>
<feature type="binding site" evidence="10">
    <location>
        <position position="244"/>
    </location>
    <ligand>
        <name>beta-D-galactose</name>
        <dbReference type="ChEBI" id="CHEBI:27667"/>
    </ligand>
</feature>
<dbReference type="InterPro" id="IPR015443">
    <property type="entry name" value="Aldose_1-epimerase"/>
</dbReference>
<evidence type="ECO:0000256" key="10">
    <source>
        <dbReference type="PIRSR" id="PIRSR005096-2"/>
    </source>
</evidence>
<evidence type="ECO:0000313" key="13">
    <source>
        <dbReference type="EMBL" id="PXZ39778.1"/>
    </source>
</evidence>
<dbReference type="InterPro" id="IPR014718">
    <property type="entry name" value="GH-type_carb-bd"/>
</dbReference>
<feature type="binding site" evidence="11">
    <location>
        <begin position="77"/>
        <end position="78"/>
    </location>
    <ligand>
        <name>beta-D-galactose</name>
        <dbReference type="ChEBI" id="CHEBI:27667"/>
    </ligand>
</feature>
<comment type="similarity">
    <text evidence="3 8">Belongs to the aldose epimerase family.</text>
</comment>
<feature type="active site" description="Proton donor" evidence="9">
    <location>
        <position position="173"/>
    </location>
</feature>
<dbReference type="SUPFAM" id="SSF74650">
    <property type="entry name" value="Galactose mutarotase-like"/>
    <property type="match status" value="1"/>
</dbReference>
<evidence type="ECO:0000256" key="3">
    <source>
        <dbReference type="ARBA" id="ARBA00006206"/>
    </source>
</evidence>
<dbReference type="GO" id="GO:0004034">
    <property type="term" value="F:aldose 1-epimerase activity"/>
    <property type="evidence" value="ECO:0007669"/>
    <property type="project" value="UniProtKB-EC"/>
</dbReference>
<dbReference type="EMBL" id="JAMDKF010000004">
    <property type="protein sequence ID" value="MEE6040757.1"/>
    <property type="molecule type" value="Genomic_DNA"/>
</dbReference>
<dbReference type="Proteomes" id="UP001347884">
    <property type="component" value="Unassembled WGS sequence"/>
</dbReference>
<dbReference type="NCBIfam" id="NF008277">
    <property type="entry name" value="PRK11055.1"/>
    <property type="match status" value="1"/>
</dbReference>
<dbReference type="GO" id="GO:0006006">
    <property type="term" value="P:glucose metabolic process"/>
    <property type="evidence" value="ECO:0007669"/>
    <property type="project" value="TreeGrafter"/>
</dbReference>
<dbReference type="Proteomes" id="UP000247594">
    <property type="component" value="Unassembled WGS sequence"/>
</dbReference>
<feature type="binding site" evidence="11">
    <location>
        <begin position="173"/>
        <end position="175"/>
    </location>
    <ligand>
        <name>beta-D-galactose</name>
        <dbReference type="ChEBI" id="CHEBI:27667"/>
    </ligand>
</feature>
<dbReference type="AlphaFoldDB" id="A0AAE5WGZ9"/>
<dbReference type="InterPro" id="IPR018052">
    <property type="entry name" value="Ald1_epimerase_CS"/>
</dbReference>
<evidence type="ECO:0000256" key="9">
    <source>
        <dbReference type="PIRSR" id="PIRSR005096-1"/>
    </source>
</evidence>
<dbReference type="NCBIfam" id="TIGR02636">
    <property type="entry name" value="galM_Leloir"/>
    <property type="match status" value="1"/>
</dbReference>
<comment type="caution">
    <text evidence="13">The sequence shown here is derived from an EMBL/GenBank/DDBJ whole genome shotgun (WGS) entry which is preliminary data.</text>
</comment>
<keyword evidence="15" id="KW-1185">Reference proteome</keyword>
<dbReference type="CDD" id="cd09019">
    <property type="entry name" value="galactose_mutarotase_like"/>
    <property type="match status" value="1"/>
</dbReference>
<dbReference type="GO" id="GO:0030246">
    <property type="term" value="F:carbohydrate binding"/>
    <property type="evidence" value="ECO:0007669"/>
    <property type="project" value="InterPro"/>
</dbReference>
<evidence type="ECO:0000256" key="8">
    <source>
        <dbReference type="PIRNR" id="PIRNR005096"/>
    </source>
</evidence>
<evidence type="ECO:0000256" key="2">
    <source>
        <dbReference type="ARBA" id="ARBA00005028"/>
    </source>
</evidence>
<dbReference type="RefSeq" id="WP_110479068.1">
    <property type="nucleotide sequence ID" value="NZ_CP081939.1"/>
</dbReference>
<dbReference type="EMBL" id="QJPJ01000004">
    <property type="protein sequence ID" value="PXZ39778.1"/>
    <property type="molecule type" value="Genomic_DNA"/>
</dbReference>
<evidence type="ECO:0000256" key="5">
    <source>
        <dbReference type="ARBA" id="ARBA00014165"/>
    </source>
</evidence>
<evidence type="ECO:0000256" key="1">
    <source>
        <dbReference type="ARBA" id="ARBA00001614"/>
    </source>
</evidence>